<name>A0A8J7F1D0_9CYAN</name>
<feature type="repeat" description="TPR" evidence="3">
    <location>
        <begin position="95"/>
        <end position="128"/>
    </location>
</feature>
<keyword evidence="2 3" id="KW-0802">TPR repeat</keyword>
<organism evidence="5 6">
    <name type="scientific">Plectonema cf. radiosum LEGE 06105</name>
    <dbReference type="NCBI Taxonomy" id="945769"/>
    <lineage>
        <taxon>Bacteria</taxon>
        <taxon>Bacillati</taxon>
        <taxon>Cyanobacteriota</taxon>
        <taxon>Cyanophyceae</taxon>
        <taxon>Oscillatoriophycideae</taxon>
        <taxon>Oscillatoriales</taxon>
        <taxon>Microcoleaceae</taxon>
        <taxon>Plectonema</taxon>
    </lineage>
</organism>
<evidence type="ECO:0000256" key="3">
    <source>
        <dbReference type="PROSITE-ProRule" id="PRU00339"/>
    </source>
</evidence>
<evidence type="ECO:0000256" key="2">
    <source>
        <dbReference type="ARBA" id="ARBA00022803"/>
    </source>
</evidence>
<sequence length="213" mass="23956">MNIGNIQPVKANLFSEKTVAQATTVTPNQGNNHNNLLAMLLIGGVGFTLGLSSPFFPFRRASTKTNKKLIEENSSQAITEKPIEVYSNHKETSPCILYIEKAYKKFAQGDIDGALKNFNNAIRTHPNNAKIYSERAYFRKNKLGDKEGAIADYTQAINMNPDNPLFYFCRSQTYLELGDRHKAIEDYNTAMDIAPENMIYDSVYNKELKSGIN</sequence>
<dbReference type="AlphaFoldDB" id="A0A8J7F1D0"/>
<feature type="repeat" description="TPR" evidence="3">
    <location>
        <begin position="164"/>
        <end position="197"/>
    </location>
</feature>
<proteinExistence type="predicted"/>
<dbReference type="InterPro" id="IPR019734">
    <property type="entry name" value="TPR_rpt"/>
</dbReference>
<dbReference type="EMBL" id="JADEWL010000055">
    <property type="protein sequence ID" value="MBE9214281.1"/>
    <property type="molecule type" value="Genomic_DNA"/>
</dbReference>
<dbReference type="PROSITE" id="PS50005">
    <property type="entry name" value="TPR"/>
    <property type="match status" value="2"/>
</dbReference>
<comment type="caution">
    <text evidence="5">The sequence shown here is derived from an EMBL/GenBank/DDBJ whole genome shotgun (WGS) entry which is preliminary data.</text>
</comment>
<dbReference type="GO" id="GO:0009279">
    <property type="term" value="C:cell outer membrane"/>
    <property type="evidence" value="ECO:0007669"/>
    <property type="project" value="TreeGrafter"/>
</dbReference>
<keyword evidence="4" id="KW-0812">Transmembrane</keyword>
<reference evidence="5" key="1">
    <citation type="submission" date="2020-10" db="EMBL/GenBank/DDBJ databases">
        <authorList>
            <person name="Castelo-Branco R."/>
            <person name="Eusebio N."/>
            <person name="Adriana R."/>
            <person name="Vieira A."/>
            <person name="Brugerolle De Fraissinette N."/>
            <person name="Rezende De Castro R."/>
            <person name="Schneider M.P."/>
            <person name="Vasconcelos V."/>
            <person name="Leao P.N."/>
        </authorList>
    </citation>
    <scope>NUCLEOTIDE SEQUENCE</scope>
    <source>
        <strain evidence="5">LEGE 06105</strain>
    </source>
</reference>
<dbReference type="RefSeq" id="WP_193921905.1">
    <property type="nucleotide sequence ID" value="NZ_JADEWL010000055.1"/>
</dbReference>
<dbReference type="Gene3D" id="1.25.40.10">
    <property type="entry name" value="Tetratricopeptide repeat domain"/>
    <property type="match status" value="1"/>
</dbReference>
<dbReference type="GO" id="GO:0046813">
    <property type="term" value="P:receptor-mediated virion attachment to host cell"/>
    <property type="evidence" value="ECO:0007669"/>
    <property type="project" value="TreeGrafter"/>
</dbReference>
<dbReference type="SMART" id="SM00028">
    <property type="entry name" value="TPR"/>
    <property type="match status" value="3"/>
</dbReference>
<dbReference type="SUPFAM" id="SSF48452">
    <property type="entry name" value="TPR-like"/>
    <property type="match status" value="1"/>
</dbReference>
<dbReference type="Proteomes" id="UP000620559">
    <property type="component" value="Unassembled WGS sequence"/>
</dbReference>
<accession>A0A8J7F1D0</accession>
<evidence type="ECO:0000313" key="6">
    <source>
        <dbReference type="Proteomes" id="UP000620559"/>
    </source>
</evidence>
<keyword evidence="1" id="KW-0677">Repeat</keyword>
<evidence type="ECO:0000256" key="4">
    <source>
        <dbReference type="SAM" id="Phobius"/>
    </source>
</evidence>
<evidence type="ECO:0000313" key="5">
    <source>
        <dbReference type="EMBL" id="MBE9214281.1"/>
    </source>
</evidence>
<evidence type="ECO:0000256" key="1">
    <source>
        <dbReference type="ARBA" id="ARBA00022737"/>
    </source>
</evidence>
<keyword evidence="6" id="KW-1185">Reference proteome</keyword>
<dbReference type="InterPro" id="IPR050498">
    <property type="entry name" value="Ycf3"/>
</dbReference>
<dbReference type="Pfam" id="PF13414">
    <property type="entry name" value="TPR_11"/>
    <property type="match status" value="2"/>
</dbReference>
<dbReference type="InterPro" id="IPR011990">
    <property type="entry name" value="TPR-like_helical_dom_sf"/>
</dbReference>
<dbReference type="PANTHER" id="PTHR44858">
    <property type="entry name" value="TETRATRICOPEPTIDE REPEAT PROTEIN 6"/>
    <property type="match status" value="1"/>
</dbReference>
<gene>
    <name evidence="5" type="ORF">IQ247_16670</name>
</gene>
<keyword evidence="4" id="KW-1133">Transmembrane helix</keyword>
<protein>
    <submittedName>
        <fullName evidence="5">Tetratricopeptide repeat protein</fullName>
    </submittedName>
</protein>
<keyword evidence="4" id="KW-0472">Membrane</keyword>
<feature type="transmembrane region" description="Helical" evidence="4">
    <location>
        <begin position="36"/>
        <end position="58"/>
    </location>
</feature>
<dbReference type="PANTHER" id="PTHR44858:SF1">
    <property type="entry name" value="UDP-N-ACETYLGLUCOSAMINE--PEPTIDE N-ACETYLGLUCOSAMINYLTRANSFERASE SPINDLY-RELATED"/>
    <property type="match status" value="1"/>
</dbReference>